<organism evidence="1 2">
    <name type="scientific">Achlya hypogyna</name>
    <name type="common">Oomycete</name>
    <name type="synonym">Protoachlya hypogyna</name>
    <dbReference type="NCBI Taxonomy" id="1202772"/>
    <lineage>
        <taxon>Eukaryota</taxon>
        <taxon>Sar</taxon>
        <taxon>Stramenopiles</taxon>
        <taxon>Oomycota</taxon>
        <taxon>Saprolegniomycetes</taxon>
        <taxon>Saprolegniales</taxon>
        <taxon>Achlyaceae</taxon>
        <taxon>Achlya</taxon>
    </lineage>
</organism>
<dbReference type="AlphaFoldDB" id="A0A1V9YUC7"/>
<dbReference type="Proteomes" id="UP000243579">
    <property type="component" value="Unassembled WGS sequence"/>
</dbReference>
<evidence type="ECO:0008006" key="3">
    <source>
        <dbReference type="Google" id="ProtNLM"/>
    </source>
</evidence>
<proteinExistence type="predicted"/>
<protein>
    <recommendedName>
        <fullName evidence="3">Retrotransposon gag domain-containing protein</fullName>
    </recommendedName>
</protein>
<reference evidence="1 2" key="1">
    <citation type="journal article" date="2014" name="Genome Biol. Evol.">
        <title>The secreted proteins of Achlya hypogyna and Thraustotheca clavata identify the ancestral oomycete secretome and reveal gene acquisitions by horizontal gene transfer.</title>
        <authorList>
            <person name="Misner I."/>
            <person name="Blouin N."/>
            <person name="Leonard G."/>
            <person name="Richards T.A."/>
            <person name="Lane C.E."/>
        </authorList>
    </citation>
    <scope>NUCLEOTIDE SEQUENCE [LARGE SCALE GENOMIC DNA]</scope>
    <source>
        <strain evidence="1 2">ATCC 48635</strain>
    </source>
</reference>
<accession>A0A1V9YUC7</accession>
<dbReference type="EMBL" id="JNBR01000866">
    <property type="protein sequence ID" value="OQR89281.1"/>
    <property type="molecule type" value="Genomic_DNA"/>
</dbReference>
<name>A0A1V9YUC7_ACHHY</name>
<evidence type="ECO:0000313" key="1">
    <source>
        <dbReference type="EMBL" id="OQR89281.1"/>
    </source>
</evidence>
<evidence type="ECO:0000313" key="2">
    <source>
        <dbReference type="Proteomes" id="UP000243579"/>
    </source>
</evidence>
<sequence length="166" mass="19614">MSQIYDKESKTRLRANGSNYREWFDYVKYKIYKEDARDYLIKDARWTGYSLNKDLRAAGIISQSVHESQLKYVEISLQDEMLPDRVFTNWAMKSIRAIYEGVKPTNKLELRRDFATLTWTPSESYDSFADKFKKLVHRLTEAGDKTPESERIIDFCTSCRNASRPR</sequence>
<keyword evidence="2" id="KW-1185">Reference proteome</keyword>
<comment type="caution">
    <text evidence="1">The sequence shown here is derived from an EMBL/GenBank/DDBJ whole genome shotgun (WGS) entry which is preliminary data.</text>
</comment>
<gene>
    <name evidence="1" type="ORF">ACHHYP_06378</name>
</gene>
<dbReference type="OrthoDB" id="78392at2759"/>